<protein>
    <submittedName>
        <fullName evidence="2">Uncharacterized protein</fullName>
    </submittedName>
</protein>
<comment type="caution">
    <text evidence="2">The sequence shown here is derived from an EMBL/GenBank/DDBJ whole genome shotgun (WGS) entry which is preliminary data.</text>
</comment>
<evidence type="ECO:0000313" key="2">
    <source>
        <dbReference type="EMBL" id="KAK7027817.1"/>
    </source>
</evidence>
<sequence>MYLLPASRRTDFLAAGRLMPPQTRNQRVSSLLWKIFVVAGGARRRAAALSRRHHISPSGKQVFRHCSNGNFALTSVNLEKQNSSAARPFSSQPSPPMQNLISERPASEPSPGNFLSAARARVVTIKVKTQFGKFGISRSREHGFELRNIPNQLLLSSFQYSKMDFSAARLSWHICSLPLRGAVDDLKTYANDSFDFRLTLCIDVHFFFRCAAPFRRSSLLKTLLIRPHLEVKDSAAQI</sequence>
<dbReference type="Proteomes" id="UP001362999">
    <property type="component" value="Unassembled WGS sequence"/>
</dbReference>
<evidence type="ECO:0000256" key="1">
    <source>
        <dbReference type="SAM" id="MobiDB-lite"/>
    </source>
</evidence>
<reference evidence="2 3" key="1">
    <citation type="journal article" date="2024" name="J Genomics">
        <title>Draft genome sequencing and assembly of Favolaschia claudopus CIRM-BRFM 2984 isolated from oak limbs.</title>
        <authorList>
            <person name="Navarro D."/>
            <person name="Drula E."/>
            <person name="Chaduli D."/>
            <person name="Cazenave R."/>
            <person name="Ahrendt S."/>
            <person name="Wang J."/>
            <person name="Lipzen A."/>
            <person name="Daum C."/>
            <person name="Barry K."/>
            <person name="Grigoriev I.V."/>
            <person name="Favel A."/>
            <person name="Rosso M.N."/>
            <person name="Martin F."/>
        </authorList>
    </citation>
    <scope>NUCLEOTIDE SEQUENCE [LARGE SCALE GENOMIC DNA]</scope>
    <source>
        <strain evidence="2 3">CIRM-BRFM 2984</strain>
    </source>
</reference>
<feature type="region of interest" description="Disordered" evidence="1">
    <location>
        <begin position="82"/>
        <end position="111"/>
    </location>
</feature>
<organism evidence="2 3">
    <name type="scientific">Favolaschia claudopus</name>
    <dbReference type="NCBI Taxonomy" id="2862362"/>
    <lineage>
        <taxon>Eukaryota</taxon>
        <taxon>Fungi</taxon>
        <taxon>Dikarya</taxon>
        <taxon>Basidiomycota</taxon>
        <taxon>Agaricomycotina</taxon>
        <taxon>Agaricomycetes</taxon>
        <taxon>Agaricomycetidae</taxon>
        <taxon>Agaricales</taxon>
        <taxon>Marasmiineae</taxon>
        <taxon>Mycenaceae</taxon>
        <taxon>Favolaschia</taxon>
    </lineage>
</organism>
<feature type="compositionally biased region" description="Polar residues" evidence="1">
    <location>
        <begin position="82"/>
        <end position="101"/>
    </location>
</feature>
<evidence type="ECO:0000313" key="3">
    <source>
        <dbReference type="Proteomes" id="UP001362999"/>
    </source>
</evidence>
<proteinExistence type="predicted"/>
<name>A0AAW0BP25_9AGAR</name>
<dbReference type="EMBL" id="JAWWNJ010000029">
    <property type="protein sequence ID" value="KAK7027817.1"/>
    <property type="molecule type" value="Genomic_DNA"/>
</dbReference>
<gene>
    <name evidence="2" type="ORF">R3P38DRAFT_3521047</name>
</gene>
<keyword evidence="3" id="KW-1185">Reference proteome</keyword>
<accession>A0AAW0BP25</accession>
<dbReference type="AlphaFoldDB" id="A0AAW0BP25"/>